<evidence type="ECO:0000256" key="2">
    <source>
        <dbReference type="ARBA" id="ARBA00004613"/>
    </source>
</evidence>
<dbReference type="InterPro" id="IPR050557">
    <property type="entry name" value="RTX_toxin/Mannuronan_C5-epim"/>
</dbReference>
<comment type="subcellular location">
    <subcellularLocation>
        <location evidence="2">Secreted</location>
    </subcellularLocation>
</comment>
<comment type="similarity">
    <text evidence="3">Belongs to the peptidase M10B family.</text>
</comment>
<dbReference type="GO" id="GO:0006508">
    <property type="term" value="P:proteolysis"/>
    <property type="evidence" value="ECO:0007669"/>
    <property type="project" value="InterPro"/>
</dbReference>
<dbReference type="InterPro" id="IPR013858">
    <property type="entry name" value="Peptidase_M10B_C"/>
</dbReference>
<evidence type="ECO:0000313" key="8">
    <source>
        <dbReference type="Proteomes" id="UP000249842"/>
    </source>
</evidence>
<dbReference type="InterPro" id="IPR018511">
    <property type="entry name" value="Hemolysin-typ_Ca-bd_CS"/>
</dbReference>
<dbReference type="SUPFAM" id="SSF55486">
    <property type="entry name" value="Metalloproteases ('zincins'), catalytic domain"/>
    <property type="match status" value="1"/>
</dbReference>
<sequence>MPLESYPMLELDTRFTGAGSLDPVAPPAGDWDPYPGEPAPAMTLAGDAGQPQFYLNADARDGAVVGGKTSYTIDQAANQIVRGDPGWSAALHTPAVVTYAYRADAPTTMPEDAGGFARFNAAQITQAELALKAWSDVANITFVRVGSGTSGEGAYSDNATILLGDYTTGVSGSAAFGMYPGSRSAASSSGDVWINSTFSYNANPMVGNYGGQVLVHELGHAIGLAHPSDYNASADATLTYATDATYYEDSRQYTVMSYFSEANTGANFGGQYSAAPLIDDIAAAQLEYGPNMSTRTGDTVYGFHSTADEPWFAASYSGQKLVFAVWDAGGNDTFDFSGYANTQVIDLRAGSFSDVGGLTGNVAIAQGVSIENAVGGSGSDKITGNAAGNDIHGGAGADSIIGGNGANLLWGDDGADTIFGGAGFDNINGNKGDDVIDGGSGGGDWLVGGQGNDLITSHASDDILYGNIGNDTLNGGSGNEIIRGGQDNDVLYGGAGNDWLSGDRGNDTITGGPGADIFHSFAGAGIDRVLDFNQAEGDRVQLDAGFSYSVAQVGADTVVTMAGVPSDQLILVGVQLSSLTPGWIFVQ</sequence>
<dbReference type="InterPro" id="IPR006026">
    <property type="entry name" value="Peptidase_Metallo"/>
</dbReference>
<dbReference type="Pfam" id="PF08548">
    <property type="entry name" value="Peptidase_M10_C"/>
    <property type="match status" value="1"/>
</dbReference>
<dbReference type="PROSITE" id="PS00330">
    <property type="entry name" value="HEMOLYSIN_CALCIUM"/>
    <property type="match status" value="1"/>
</dbReference>
<dbReference type="EMBL" id="QFYP01000001">
    <property type="protein sequence ID" value="RAK59225.1"/>
    <property type="molecule type" value="Genomic_DNA"/>
</dbReference>
<evidence type="ECO:0000256" key="4">
    <source>
        <dbReference type="ARBA" id="ARBA00022525"/>
    </source>
</evidence>
<dbReference type="PRINTS" id="PR00138">
    <property type="entry name" value="MATRIXIN"/>
</dbReference>
<dbReference type="Pfam" id="PF00353">
    <property type="entry name" value="HemolysinCabind"/>
    <property type="match status" value="2"/>
</dbReference>
<comment type="cofactor">
    <cofactor evidence="1">
        <name>Ca(2+)</name>
        <dbReference type="ChEBI" id="CHEBI:29108"/>
    </cofactor>
</comment>
<dbReference type="InterPro" id="IPR001343">
    <property type="entry name" value="Hemolysn_Ca-bd"/>
</dbReference>
<dbReference type="RefSeq" id="WP_111456518.1">
    <property type="nucleotide sequence ID" value="NZ_QFYP01000001.1"/>
</dbReference>
<dbReference type="SUPFAM" id="SSF51120">
    <property type="entry name" value="beta-Roll"/>
    <property type="match status" value="2"/>
</dbReference>
<dbReference type="InterPro" id="IPR011049">
    <property type="entry name" value="Serralysin-like_metalloprot_C"/>
</dbReference>
<keyword evidence="5" id="KW-0677">Repeat</keyword>
<evidence type="ECO:0000256" key="3">
    <source>
        <dbReference type="ARBA" id="ARBA00009490"/>
    </source>
</evidence>
<dbReference type="CDD" id="cd04277">
    <property type="entry name" value="ZnMc_serralysin_like"/>
    <property type="match status" value="1"/>
</dbReference>
<feature type="domain" description="Peptidase metallopeptidase" evidence="6">
    <location>
        <begin position="83"/>
        <end position="274"/>
    </location>
</feature>
<keyword evidence="8" id="KW-1185">Reference proteome</keyword>
<keyword evidence="4" id="KW-0964">Secreted</keyword>
<comment type="caution">
    <text evidence="7">The sequence shown here is derived from an EMBL/GenBank/DDBJ whole genome shotgun (WGS) entry which is preliminary data.</text>
</comment>
<dbReference type="GO" id="GO:0005615">
    <property type="term" value="C:extracellular space"/>
    <property type="evidence" value="ECO:0007669"/>
    <property type="project" value="InterPro"/>
</dbReference>
<dbReference type="InterPro" id="IPR021190">
    <property type="entry name" value="Pept_M10A"/>
</dbReference>
<name>A0A328AY65_9CAUL</name>
<evidence type="ECO:0000313" key="7">
    <source>
        <dbReference type="EMBL" id="RAK59225.1"/>
    </source>
</evidence>
<proteinExistence type="inferred from homology"/>
<dbReference type="GO" id="GO:0004222">
    <property type="term" value="F:metalloendopeptidase activity"/>
    <property type="evidence" value="ECO:0007669"/>
    <property type="project" value="InterPro"/>
</dbReference>
<dbReference type="InterPro" id="IPR034033">
    <property type="entry name" value="Serralysin-like"/>
</dbReference>
<dbReference type="Gene3D" id="3.40.390.10">
    <property type="entry name" value="Collagenase (Catalytic Domain)"/>
    <property type="match status" value="1"/>
</dbReference>
<reference evidence="8" key="1">
    <citation type="submission" date="2018-05" db="EMBL/GenBank/DDBJ databases">
        <authorList>
            <person name="Li X."/>
        </authorList>
    </citation>
    <scope>NUCLEOTIDE SEQUENCE [LARGE SCALE GENOMIC DNA]</scope>
    <source>
        <strain evidence="8">HKS-05</strain>
    </source>
</reference>
<dbReference type="InterPro" id="IPR024079">
    <property type="entry name" value="MetalloPept_cat_dom_sf"/>
</dbReference>
<dbReference type="SMART" id="SM00235">
    <property type="entry name" value="ZnMc"/>
    <property type="match status" value="1"/>
</dbReference>
<dbReference type="AlphaFoldDB" id="A0A328AY65"/>
<dbReference type="GO" id="GO:0008270">
    <property type="term" value="F:zinc ion binding"/>
    <property type="evidence" value="ECO:0007669"/>
    <property type="project" value="InterPro"/>
</dbReference>
<accession>A0A328AY65</accession>
<dbReference type="Gene3D" id="2.150.10.10">
    <property type="entry name" value="Serralysin-like metalloprotease, C-terminal"/>
    <property type="match status" value="3"/>
</dbReference>
<dbReference type="OrthoDB" id="733404at2"/>
<evidence type="ECO:0000259" key="6">
    <source>
        <dbReference type="SMART" id="SM00235"/>
    </source>
</evidence>
<dbReference type="Pfam" id="PF13688">
    <property type="entry name" value="Reprolysin_5"/>
    <property type="match status" value="1"/>
</dbReference>
<organism evidence="7 8">
    <name type="scientific">Phenylobacterium hankyongense</name>
    <dbReference type="NCBI Taxonomy" id="1813876"/>
    <lineage>
        <taxon>Bacteria</taxon>
        <taxon>Pseudomonadati</taxon>
        <taxon>Pseudomonadota</taxon>
        <taxon>Alphaproteobacteria</taxon>
        <taxon>Caulobacterales</taxon>
        <taxon>Caulobacteraceae</taxon>
        <taxon>Phenylobacterium</taxon>
    </lineage>
</organism>
<dbReference type="PRINTS" id="PR00313">
    <property type="entry name" value="CABNDNGRPT"/>
</dbReference>
<evidence type="ECO:0000256" key="5">
    <source>
        <dbReference type="ARBA" id="ARBA00022737"/>
    </source>
</evidence>
<gene>
    <name evidence="7" type="ORF">DJ021_05125</name>
</gene>
<dbReference type="PANTHER" id="PTHR38340:SF1">
    <property type="entry name" value="S-LAYER PROTEIN"/>
    <property type="match status" value="1"/>
</dbReference>
<evidence type="ECO:0000256" key="1">
    <source>
        <dbReference type="ARBA" id="ARBA00001913"/>
    </source>
</evidence>
<protein>
    <recommendedName>
        <fullName evidence="6">Peptidase metallopeptidase domain-containing protein</fullName>
    </recommendedName>
</protein>
<dbReference type="PANTHER" id="PTHR38340">
    <property type="entry name" value="S-LAYER PROTEIN"/>
    <property type="match status" value="1"/>
</dbReference>
<dbReference type="GO" id="GO:0005509">
    <property type="term" value="F:calcium ion binding"/>
    <property type="evidence" value="ECO:0007669"/>
    <property type="project" value="InterPro"/>
</dbReference>
<dbReference type="Proteomes" id="UP000249842">
    <property type="component" value="Unassembled WGS sequence"/>
</dbReference>